<dbReference type="AlphaFoldDB" id="A0AAE1PWL9"/>
<dbReference type="PROSITE" id="PS50016">
    <property type="entry name" value="ZF_PHD_2"/>
    <property type="match status" value="1"/>
</dbReference>
<dbReference type="InterPro" id="IPR001965">
    <property type="entry name" value="Znf_PHD"/>
</dbReference>
<evidence type="ECO:0000259" key="5">
    <source>
        <dbReference type="PROSITE" id="PS50016"/>
    </source>
</evidence>
<dbReference type="Proteomes" id="UP001292094">
    <property type="component" value="Unassembled WGS sequence"/>
</dbReference>
<keyword evidence="8" id="KW-1185">Reference proteome</keyword>
<evidence type="ECO:0000256" key="4">
    <source>
        <dbReference type="PROSITE-ProRule" id="PRU00146"/>
    </source>
</evidence>
<comment type="caution">
    <text evidence="7">The sequence shown here is derived from an EMBL/GenBank/DDBJ whole genome shotgun (WGS) entry which is preliminary data.</text>
</comment>
<dbReference type="EMBL" id="JAWZYT010001164">
    <property type="protein sequence ID" value="KAK4314980.1"/>
    <property type="molecule type" value="Genomic_DNA"/>
</dbReference>
<dbReference type="EMBL" id="JAWZYT010002210">
    <property type="protein sequence ID" value="KAK4305926.1"/>
    <property type="molecule type" value="Genomic_DNA"/>
</dbReference>
<dbReference type="GO" id="GO:0008270">
    <property type="term" value="F:zinc ion binding"/>
    <property type="evidence" value="ECO:0007669"/>
    <property type="project" value="UniProtKB-KW"/>
</dbReference>
<dbReference type="Gene3D" id="3.30.40.10">
    <property type="entry name" value="Zinc/RING finger domain, C3HC4 (zinc finger)"/>
    <property type="match status" value="1"/>
</dbReference>
<dbReference type="PROSITE" id="PS01359">
    <property type="entry name" value="ZF_PHD_1"/>
    <property type="match status" value="1"/>
</dbReference>
<accession>A0AAE1PWL9</accession>
<protein>
    <recommendedName>
        <fullName evidence="5">PHD-type domain-containing protein</fullName>
    </recommendedName>
</protein>
<keyword evidence="2 4" id="KW-0863">Zinc-finger</keyword>
<gene>
    <name evidence="7" type="ORF">Pmani_013763</name>
    <name evidence="6" type="ORF">Pmani_022200</name>
</gene>
<dbReference type="InterPro" id="IPR013083">
    <property type="entry name" value="Znf_RING/FYVE/PHD"/>
</dbReference>
<evidence type="ECO:0000313" key="8">
    <source>
        <dbReference type="Proteomes" id="UP001292094"/>
    </source>
</evidence>
<dbReference type="PANTHER" id="PTHR47160">
    <property type="entry name" value="PUTATIVE-RELATED"/>
    <property type="match status" value="1"/>
</dbReference>
<reference evidence="7" key="1">
    <citation type="submission" date="2023-11" db="EMBL/GenBank/DDBJ databases">
        <title>Genome assemblies of two species of porcelain crab, Petrolisthes cinctipes and Petrolisthes manimaculis (Anomura: Porcellanidae).</title>
        <authorList>
            <person name="Angst P."/>
        </authorList>
    </citation>
    <scope>NUCLEOTIDE SEQUENCE</scope>
    <source>
        <strain evidence="7">PB745_02</strain>
        <tissue evidence="7">Gill</tissue>
    </source>
</reference>
<feature type="domain" description="PHD-type" evidence="5">
    <location>
        <begin position="3"/>
        <end position="62"/>
    </location>
</feature>
<dbReference type="InterPro" id="IPR019786">
    <property type="entry name" value="Zinc_finger_PHD-type_CS"/>
</dbReference>
<evidence type="ECO:0000313" key="7">
    <source>
        <dbReference type="EMBL" id="KAK4314980.1"/>
    </source>
</evidence>
<evidence type="ECO:0000256" key="2">
    <source>
        <dbReference type="ARBA" id="ARBA00022771"/>
    </source>
</evidence>
<evidence type="ECO:0000256" key="1">
    <source>
        <dbReference type="ARBA" id="ARBA00022723"/>
    </source>
</evidence>
<dbReference type="SMART" id="SM00249">
    <property type="entry name" value="PHD"/>
    <property type="match status" value="1"/>
</dbReference>
<evidence type="ECO:0000313" key="6">
    <source>
        <dbReference type="EMBL" id="KAK4305926.1"/>
    </source>
</evidence>
<sequence>MASFPCASCSAEVRPRQQALQCDICDQWQHRTCDSGVSQTDYRRMVRGELEKQWYCVKCTLPEITECNVQKFVMDFEIALWSAVRSLFPVAKLQGCAFHWTQAIWRKVQSLGLAGPYVKHRPTQDYVRQLMALPFLPGEHIEHTFRHLESRAPAGPVKELLLYIENTWIDGLWSPSEWTIFGESIRTNNDVEGYHRRLNGRAGNAHIPLYVLVPLLYKEAKNVHMQVRLVKDGKLSRYQRRKYRSTQGRIFTLWKKYEQHRITTNQLLKACSRLSGPSH</sequence>
<name>A0AAE1PWL9_9EUCA</name>
<keyword evidence="3" id="KW-0862">Zinc</keyword>
<dbReference type="InterPro" id="IPR011011">
    <property type="entry name" value="Znf_FYVE_PHD"/>
</dbReference>
<evidence type="ECO:0000256" key="3">
    <source>
        <dbReference type="ARBA" id="ARBA00022833"/>
    </source>
</evidence>
<organism evidence="7 8">
    <name type="scientific">Petrolisthes manimaculis</name>
    <dbReference type="NCBI Taxonomy" id="1843537"/>
    <lineage>
        <taxon>Eukaryota</taxon>
        <taxon>Metazoa</taxon>
        <taxon>Ecdysozoa</taxon>
        <taxon>Arthropoda</taxon>
        <taxon>Crustacea</taxon>
        <taxon>Multicrustacea</taxon>
        <taxon>Malacostraca</taxon>
        <taxon>Eumalacostraca</taxon>
        <taxon>Eucarida</taxon>
        <taxon>Decapoda</taxon>
        <taxon>Pleocyemata</taxon>
        <taxon>Anomura</taxon>
        <taxon>Galatheoidea</taxon>
        <taxon>Porcellanidae</taxon>
        <taxon>Petrolisthes</taxon>
    </lineage>
</organism>
<proteinExistence type="predicted"/>
<dbReference type="PANTHER" id="PTHR47160:SF10">
    <property type="entry name" value="MULE TRANSPOSASE DOMAIN-CONTAINING PROTEIN"/>
    <property type="match status" value="1"/>
</dbReference>
<dbReference type="InterPro" id="IPR019787">
    <property type="entry name" value="Znf_PHD-finger"/>
</dbReference>
<keyword evidence="1" id="KW-0479">Metal-binding</keyword>
<dbReference type="SUPFAM" id="SSF57903">
    <property type="entry name" value="FYVE/PHD zinc finger"/>
    <property type="match status" value="1"/>
</dbReference>